<accession>A0A4R1LBA5</accession>
<dbReference type="InterPro" id="IPR006311">
    <property type="entry name" value="TAT_signal"/>
</dbReference>
<name>A0A4R1LBA5_9BACT</name>
<evidence type="ECO:0000259" key="3">
    <source>
        <dbReference type="Pfam" id="PF20736"/>
    </source>
</evidence>
<feature type="chain" id="PRO_5020453809" description="DUF1680 family protein" evidence="1">
    <location>
        <begin position="28"/>
        <end position="633"/>
    </location>
</feature>
<evidence type="ECO:0000259" key="2">
    <source>
        <dbReference type="Pfam" id="PF07944"/>
    </source>
</evidence>
<dbReference type="PANTHER" id="PTHR31151">
    <property type="entry name" value="PROLINE-TRNA LIGASE (DUF1680)"/>
    <property type="match status" value="1"/>
</dbReference>
<dbReference type="Pfam" id="PF07944">
    <property type="entry name" value="Beta-AFase-like_GH127_cat"/>
    <property type="match status" value="1"/>
</dbReference>
<dbReference type="InterPro" id="IPR049046">
    <property type="entry name" value="Beta-AFase-like_GH127_middle"/>
</dbReference>
<dbReference type="InterPro" id="IPR012878">
    <property type="entry name" value="Beta-AFase-like_GH127_cat"/>
</dbReference>
<dbReference type="EMBL" id="SMGK01000001">
    <property type="protein sequence ID" value="TCK75776.1"/>
    <property type="molecule type" value="Genomic_DNA"/>
</dbReference>
<dbReference type="Pfam" id="PF20736">
    <property type="entry name" value="Glyco_hydro127M"/>
    <property type="match status" value="1"/>
</dbReference>
<dbReference type="Proteomes" id="UP000295210">
    <property type="component" value="Unassembled WGS sequence"/>
</dbReference>
<gene>
    <name evidence="4" type="ORF">C7378_0768</name>
</gene>
<proteinExistence type="predicted"/>
<dbReference type="SUPFAM" id="SSF48208">
    <property type="entry name" value="Six-hairpin glycosidases"/>
    <property type="match status" value="1"/>
</dbReference>
<evidence type="ECO:0000313" key="4">
    <source>
        <dbReference type="EMBL" id="TCK75776.1"/>
    </source>
</evidence>
<keyword evidence="1" id="KW-0732">Signal</keyword>
<evidence type="ECO:0008006" key="6">
    <source>
        <dbReference type="Google" id="ProtNLM"/>
    </source>
</evidence>
<reference evidence="4 5" key="1">
    <citation type="submission" date="2019-03" db="EMBL/GenBank/DDBJ databases">
        <title>Genomic Encyclopedia of Type Strains, Phase IV (KMG-IV): sequencing the most valuable type-strain genomes for metagenomic binning, comparative biology and taxonomic classification.</title>
        <authorList>
            <person name="Goeker M."/>
        </authorList>
    </citation>
    <scope>NUCLEOTIDE SEQUENCE [LARGE SCALE GENOMIC DNA]</scope>
    <source>
        <strain evidence="4 5">DSM 103428</strain>
    </source>
</reference>
<organism evidence="4 5">
    <name type="scientific">Acidipila rosea</name>
    <dbReference type="NCBI Taxonomy" id="768535"/>
    <lineage>
        <taxon>Bacteria</taxon>
        <taxon>Pseudomonadati</taxon>
        <taxon>Acidobacteriota</taxon>
        <taxon>Terriglobia</taxon>
        <taxon>Terriglobales</taxon>
        <taxon>Acidobacteriaceae</taxon>
        <taxon>Acidipila</taxon>
    </lineage>
</organism>
<sequence>MLNRRHFLSSSLAAASVALLPRPLLVAQDAVVDSPASNIAGGREKVSWRVQPFPMQQVRLRDGLMLRAQQINLAYLNQLPNDRLLHMFRLTAGLPSTAAPLGGWEAPDGELRGHFAGGHYLSACALMYASAGDEAIRAKGNELVAELAKCQKANGYLGAYPENFYDRLRNYQKVWAPFYTYHKILAGHLDMYVHCGNRQALATAEKMSDWAASWVAPLTDEQFERIKLVEQGGMCESLFNLYALTGNPKYLALARRFEHKKILDPLAQQQDDLAGNHANTNIPKIIGVARGYELTAEDRDHTIATYFWQRVTSQHAYATGGTSNHEFWQAPGKLSTELGKSAEECCCSYNMLKLSRHIYGWTADPHVMDYYERLLYNVRLGTQDPSGMLMYYVSLKPGYWKTFGTPDKSFWCCTGTGVEEYSKLNDSIYWHDDHALYVNLFIPSELNWPQKNLRVMQQTAFPVEEGTTLTLRTTSPSAFPLHIRVPYWATQGATVKINGKLQHIAAEPGTYLTLDRTWHDGDKVEIAMPMSLHTAPLPDNPALQAAMYGPLVLAAQMGRDGLTREMIYGDLGPFAKGQKDYEPPTARAAGRSPWLKRTSSPHLEFVSADNTRAVPLYTIMDERYSVYWKVENA</sequence>
<evidence type="ECO:0000313" key="5">
    <source>
        <dbReference type="Proteomes" id="UP000295210"/>
    </source>
</evidence>
<dbReference type="InterPro" id="IPR008928">
    <property type="entry name" value="6-hairpin_glycosidase_sf"/>
</dbReference>
<feature type="domain" description="Non-reducing end beta-L-arabinofuranosidase-like GH127 middle" evidence="3">
    <location>
        <begin position="436"/>
        <end position="530"/>
    </location>
</feature>
<protein>
    <recommendedName>
        <fullName evidence="6">DUF1680 family protein</fullName>
    </recommendedName>
</protein>
<feature type="signal peptide" evidence="1">
    <location>
        <begin position="1"/>
        <end position="27"/>
    </location>
</feature>
<evidence type="ECO:0000256" key="1">
    <source>
        <dbReference type="SAM" id="SignalP"/>
    </source>
</evidence>
<dbReference type="RefSeq" id="WP_131991883.1">
    <property type="nucleotide sequence ID" value="NZ_SMGK01000001.1"/>
</dbReference>
<dbReference type="PROSITE" id="PS51318">
    <property type="entry name" value="TAT"/>
    <property type="match status" value="1"/>
</dbReference>
<dbReference type="OrthoDB" id="9757939at2"/>
<feature type="domain" description="Non-reducing end beta-L-arabinofuranosidase-like GH127 catalytic" evidence="2">
    <location>
        <begin position="57"/>
        <end position="425"/>
    </location>
</feature>
<comment type="caution">
    <text evidence="4">The sequence shown here is derived from an EMBL/GenBank/DDBJ whole genome shotgun (WGS) entry which is preliminary data.</text>
</comment>
<dbReference type="GO" id="GO:0005975">
    <property type="term" value="P:carbohydrate metabolic process"/>
    <property type="evidence" value="ECO:0007669"/>
    <property type="project" value="InterPro"/>
</dbReference>
<dbReference type="AlphaFoldDB" id="A0A4R1LBA5"/>
<dbReference type="PANTHER" id="PTHR31151:SF0">
    <property type="entry name" value="PROLINE-TRNA LIGASE (DUF1680)"/>
    <property type="match status" value="1"/>
</dbReference>
<keyword evidence="5" id="KW-1185">Reference proteome</keyword>